<dbReference type="AlphaFoldDB" id="A0A1G6HSP8"/>
<dbReference type="Gene3D" id="2.40.50.100">
    <property type="match status" value="1"/>
</dbReference>
<dbReference type="Proteomes" id="UP000199411">
    <property type="component" value="Unassembled WGS sequence"/>
</dbReference>
<name>A0A1G6HSP8_9BACT</name>
<dbReference type="InterPro" id="IPR050465">
    <property type="entry name" value="UPF0194_transport"/>
</dbReference>
<evidence type="ECO:0000313" key="5">
    <source>
        <dbReference type="Proteomes" id="UP000199411"/>
    </source>
</evidence>
<evidence type="ECO:0000313" key="4">
    <source>
        <dbReference type="EMBL" id="SDB97252.1"/>
    </source>
</evidence>
<proteinExistence type="predicted"/>
<reference evidence="5" key="1">
    <citation type="submission" date="2016-10" db="EMBL/GenBank/DDBJ databases">
        <authorList>
            <person name="Varghese N."/>
            <person name="Submissions S."/>
        </authorList>
    </citation>
    <scope>NUCLEOTIDE SEQUENCE [LARGE SCALE GENOMIC DNA]</scope>
    <source>
        <strain evidence="5">DSM 8415</strain>
    </source>
</reference>
<protein>
    <submittedName>
        <fullName evidence="4">HlyD family secretion protein</fullName>
    </submittedName>
</protein>
<evidence type="ECO:0000256" key="1">
    <source>
        <dbReference type="ARBA" id="ARBA00004196"/>
    </source>
</evidence>
<dbReference type="RefSeq" id="WP_092127398.1">
    <property type="nucleotide sequence ID" value="NZ_FMYU01000001.1"/>
</dbReference>
<feature type="domain" description="Multidrug resistance protein MdtA-like barrel-sandwich hybrid" evidence="3">
    <location>
        <begin position="61"/>
        <end position="245"/>
    </location>
</feature>
<dbReference type="EMBL" id="FMYU01000001">
    <property type="protein sequence ID" value="SDB97252.1"/>
    <property type="molecule type" value="Genomic_DNA"/>
</dbReference>
<dbReference type="Gene3D" id="1.10.287.470">
    <property type="entry name" value="Helix hairpin bin"/>
    <property type="match status" value="1"/>
</dbReference>
<dbReference type="PANTHER" id="PTHR32347">
    <property type="entry name" value="EFFLUX SYSTEM COMPONENT YKNX-RELATED"/>
    <property type="match status" value="1"/>
</dbReference>
<keyword evidence="2" id="KW-0175">Coiled coil</keyword>
<sequence length="361" mass="40576">MKTKIIFLIASIGILIGLVSAYIYNKRTTALPPVHVEKNPYEAGIYATGIIESYQTNGENINIFPDVSGRVVKIFVKDGQNVKKGEPLFKIDDTQQKNITQQAYYQMQAALAYLQELKAEPRKETLEVSKAQLEYAKAQLKSAKDQWDKVEKAFKLNPNSVSKSSYDSARDSYDTAQANYQLALKQYELTKAGAWSYDIKNAQSQYEAAQKAYLANKALLDKYTVKAPVDGVILKIATAVGSYVSPSGSYGTYTQGYGPVVVMGNIEKEMEVRCYVDEILVPRLPKPQDMQAIAYIRGTDKKIPLEFVNLQPYTTPKIELSNQRTEQVDVRVLPIVFKFRVPKDITIYPGMLVDVYIGEKK</sequence>
<accession>A0A1G6HSP8</accession>
<dbReference type="Pfam" id="PF25917">
    <property type="entry name" value="BSH_RND"/>
    <property type="match status" value="1"/>
</dbReference>
<keyword evidence="5" id="KW-1185">Reference proteome</keyword>
<comment type="subcellular location">
    <subcellularLocation>
        <location evidence="1">Cell envelope</location>
    </subcellularLocation>
</comment>
<dbReference type="PRINTS" id="PR01490">
    <property type="entry name" value="RTXTOXIND"/>
</dbReference>
<evidence type="ECO:0000259" key="3">
    <source>
        <dbReference type="Pfam" id="PF25917"/>
    </source>
</evidence>
<dbReference type="OrthoDB" id="9785187at2"/>
<dbReference type="GO" id="GO:0030313">
    <property type="term" value="C:cell envelope"/>
    <property type="evidence" value="ECO:0007669"/>
    <property type="project" value="UniProtKB-SubCell"/>
</dbReference>
<evidence type="ECO:0000256" key="2">
    <source>
        <dbReference type="ARBA" id="ARBA00023054"/>
    </source>
</evidence>
<organism evidence="4 5">
    <name type="scientific">Desulfurella multipotens</name>
    <dbReference type="NCBI Taxonomy" id="79269"/>
    <lineage>
        <taxon>Bacteria</taxon>
        <taxon>Pseudomonadati</taxon>
        <taxon>Campylobacterota</taxon>
        <taxon>Desulfurellia</taxon>
        <taxon>Desulfurellales</taxon>
        <taxon>Desulfurellaceae</taxon>
        <taxon>Desulfurella</taxon>
    </lineage>
</organism>
<gene>
    <name evidence="4" type="ORF">SAMN05660835_00101</name>
</gene>
<dbReference type="InterPro" id="IPR058625">
    <property type="entry name" value="MdtA-like_BSH"/>
</dbReference>
<dbReference type="SUPFAM" id="SSF111369">
    <property type="entry name" value="HlyD-like secretion proteins"/>
    <property type="match status" value="2"/>
</dbReference>